<proteinExistence type="predicted"/>
<dbReference type="Proteomes" id="UP000015104">
    <property type="component" value="Unassembled WGS sequence"/>
</dbReference>
<evidence type="ECO:0000313" key="1">
    <source>
        <dbReference type="EnsemblMetazoa" id="tetur01g08970.1"/>
    </source>
</evidence>
<dbReference type="EnsemblMetazoa" id="tetur01g08970.1">
    <property type="protein sequence ID" value="tetur01g08970.1"/>
    <property type="gene ID" value="tetur01g08970"/>
</dbReference>
<name>T1JS22_TETUR</name>
<dbReference type="AlphaFoldDB" id="T1JS22"/>
<reference evidence="2" key="1">
    <citation type="submission" date="2011-08" db="EMBL/GenBank/DDBJ databases">
        <authorList>
            <person name="Rombauts S."/>
        </authorList>
    </citation>
    <scope>NUCLEOTIDE SEQUENCE</scope>
    <source>
        <strain evidence="2">London</strain>
    </source>
</reference>
<accession>T1JS22</accession>
<dbReference type="EMBL" id="CAEY01000458">
    <property type="status" value="NOT_ANNOTATED_CDS"/>
    <property type="molecule type" value="Genomic_DNA"/>
</dbReference>
<keyword evidence="2" id="KW-1185">Reference proteome</keyword>
<organism evidence="1 2">
    <name type="scientific">Tetranychus urticae</name>
    <name type="common">Two-spotted spider mite</name>
    <dbReference type="NCBI Taxonomy" id="32264"/>
    <lineage>
        <taxon>Eukaryota</taxon>
        <taxon>Metazoa</taxon>
        <taxon>Ecdysozoa</taxon>
        <taxon>Arthropoda</taxon>
        <taxon>Chelicerata</taxon>
        <taxon>Arachnida</taxon>
        <taxon>Acari</taxon>
        <taxon>Acariformes</taxon>
        <taxon>Trombidiformes</taxon>
        <taxon>Prostigmata</taxon>
        <taxon>Eleutherengona</taxon>
        <taxon>Raphignathae</taxon>
        <taxon>Tetranychoidea</taxon>
        <taxon>Tetranychidae</taxon>
        <taxon>Tetranychus</taxon>
    </lineage>
</organism>
<evidence type="ECO:0000313" key="2">
    <source>
        <dbReference type="Proteomes" id="UP000015104"/>
    </source>
</evidence>
<reference evidence="1" key="2">
    <citation type="submission" date="2015-06" db="UniProtKB">
        <authorList>
            <consortium name="EnsemblMetazoa"/>
        </authorList>
    </citation>
    <scope>IDENTIFICATION</scope>
</reference>
<dbReference type="HOGENOM" id="CLU_2888615_0_0_1"/>
<protein>
    <submittedName>
        <fullName evidence="1">Uncharacterized protein</fullName>
    </submittedName>
</protein>
<sequence>MVPFVIAITGAPNFIRLPHTASPESVLLPFKVVHNYADDETINFGHLKILEVLTSIELYPYQQ</sequence>